<sequence>MNPTLRTAAATAALVTGLLAAGGVANAAERTDAQGLSAHLQKAVAAEQQQGGGTTGGPILGLILNPAAAESASS</sequence>
<dbReference type="AlphaFoldDB" id="A0A918X3G6"/>
<organism evidence="2 3">
    <name type="scientific">Streptomyces finlayi</name>
    <dbReference type="NCBI Taxonomy" id="67296"/>
    <lineage>
        <taxon>Bacteria</taxon>
        <taxon>Bacillati</taxon>
        <taxon>Actinomycetota</taxon>
        <taxon>Actinomycetes</taxon>
        <taxon>Kitasatosporales</taxon>
        <taxon>Streptomycetaceae</taxon>
        <taxon>Streptomyces</taxon>
    </lineage>
</organism>
<protein>
    <submittedName>
        <fullName evidence="2">Uncharacterized protein</fullName>
    </submittedName>
</protein>
<reference evidence="2" key="2">
    <citation type="submission" date="2020-09" db="EMBL/GenBank/DDBJ databases">
        <authorList>
            <person name="Sun Q."/>
            <person name="Ohkuma M."/>
        </authorList>
    </citation>
    <scope>NUCLEOTIDE SEQUENCE</scope>
    <source>
        <strain evidence="2">JCM 4637</strain>
    </source>
</reference>
<dbReference type="RefSeq" id="WP_189826053.1">
    <property type="nucleotide sequence ID" value="NZ_BMVC01000014.1"/>
</dbReference>
<dbReference type="EMBL" id="BMVC01000014">
    <property type="protein sequence ID" value="GHD08300.1"/>
    <property type="molecule type" value="Genomic_DNA"/>
</dbReference>
<reference evidence="2" key="1">
    <citation type="journal article" date="2014" name="Int. J. Syst. Evol. Microbiol.">
        <title>Complete genome sequence of Corynebacterium casei LMG S-19264T (=DSM 44701T), isolated from a smear-ripened cheese.</title>
        <authorList>
            <consortium name="US DOE Joint Genome Institute (JGI-PGF)"/>
            <person name="Walter F."/>
            <person name="Albersmeier A."/>
            <person name="Kalinowski J."/>
            <person name="Ruckert C."/>
        </authorList>
    </citation>
    <scope>NUCLEOTIDE SEQUENCE</scope>
    <source>
        <strain evidence="2">JCM 4637</strain>
    </source>
</reference>
<feature type="chain" id="PRO_5037172144" evidence="1">
    <location>
        <begin position="28"/>
        <end position="74"/>
    </location>
</feature>
<evidence type="ECO:0000256" key="1">
    <source>
        <dbReference type="SAM" id="SignalP"/>
    </source>
</evidence>
<evidence type="ECO:0000313" key="2">
    <source>
        <dbReference type="EMBL" id="GHD08300.1"/>
    </source>
</evidence>
<accession>A0A918X3G6</accession>
<dbReference type="Proteomes" id="UP000638353">
    <property type="component" value="Unassembled WGS sequence"/>
</dbReference>
<feature type="signal peptide" evidence="1">
    <location>
        <begin position="1"/>
        <end position="27"/>
    </location>
</feature>
<proteinExistence type="predicted"/>
<name>A0A918X3G6_9ACTN</name>
<gene>
    <name evidence="2" type="ORF">GCM10010334_61460</name>
</gene>
<keyword evidence="1" id="KW-0732">Signal</keyword>
<evidence type="ECO:0000313" key="3">
    <source>
        <dbReference type="Proteomes" id="UP000638353"/>
    </source>
</evidence>
<comment type="caution">
    <text evidence="2">The sequence shown here is derived from an EMBL/GenBank/DDBJ whole genome shotgun (WGS) entry which is preliminary data.</text>
</comment>